<keyword evidence="3" id="KW-0813">Transport</keyword>
<feature type="transmembrane region" description="Helical" evidence="8">
    <location>
        <begin position="89"/>
        <end position="106"/>
    </location>
</feature>
<feature type="domain" description="V-ATPase proteolipid subunit C-like" evidence="9">
    <location>
        <begin position="155"/>
        <end position="213"/>
    </location>
</feature>
<evidence type="ECO:0000256" key="7">
    <source>
        <dbReference type="ARBA" id="ARBA00023136"/>
    </source>
</evidence>
<feature type="transmembrane region" description="Helical" evidence="8">
    <location>
        <begin position="188"/>
        <end position="212"/>
    </location>
</feature>
<dbReference type="CDD" id="cd18177">
    <property type="entry name" value="ATP-synt_Vo_c_ATP6F_rpt1"/>
    <property type="match status" value="1"/>
</dbReference>
<keyword evidence="5 8" id="KW-1133">Transmembrane helix</keyword>
<evidence type="ECO:0000256" key="1">
    <source>
        <dbReference type="ARBA" id="ARBA00004141"/>
    </source>
</evidence>
<dbReference type="Pfam" id="PF00137">
    <property type="entry name" value="ATP-synt_C"/>
    <property type="match status" value="2"/>
</dbReference>
<comment type="caution">
    <text evidence="10">The sequence shown here is derived from an EMBL/GenBank/DDBJ whole genome shotgun (WGS) entry which is preliminary data.</text>
</comment>
<dbReference type="EMBL" id="JAEVFJ010000001">
    <property type="protein sequence ID" value="KAH8107760.1"/>
    <property type="molecule type" value="Genomic_DNA"/>
</dbReference>
<dbReference type="Gene3D" id="1.20.120.610">
    <property type="entry name" value="lithium bound rotor ring of v- atpase"/>
    <property type="match status" value="2"/>
</dbReference>
<evidence type="ECO:0000256" key="2">
    <source>
        <dbReference type="ARBA" id="ARBA00007296"/>
    </source>
</evidence>
<sequence length="238" mass="25025">MGFYTSYYSYGLPTFLVIVIALYLLLTGSGEAFNVGRFLEETSPFVFAATGIGLCIGLSVLGAGWGIFITGSSILGGGVRAPRIRTKNLISIIFCEVVAIYGVVRLPPSPHILLRLYIIYASQIIGIVYSAKLTPIPDGALYTPENYFTGFALFWGGLTVGACNLLCGVSVGITGSNAALADAADPQLFVKILIVEVFGSIMGLFGLIVGLLMTTRANEFTSAIDFAAAPAAASAFVH</sequence>
<comment type="similarity">
    <text evidence="2">Belongs to the V-ATPase proteolipid subunit family.</text>
</comment>
<dbReference type="CDD" id="cd18178">
    <property type="entry name" value="ATP-synt_Vo_c_ATP6F_rpt2"/>
    <property type="match status" value="1"/>
</dbReference>
<evidence type="ECO:0000313" key="10">
    <source>
        <dbReference type="EMBL" id="KAH8107760.1"/>
    </source>
</evidence>
<protein>
    <submittedName>
        <fullName evidence="10">ATP synthase subunit C-domain-containing protein</fullName>
    </submittedName>
</protein>
<feature type="transmembrane region" description="Helical" evidence="8">
    <location>
        <begin position="152"/>
        <end position="176"/>
    </location>
</feature>
<keyword evidence="11" id="KW-1185">Reference proteome</keyword>
<evidence type="ECO:0000313" key="11">
    <source>
        <dbReference type="Proteomes" id="UP000813824"/>
    </source>
</evidence>
<feature type="transmembrane region" description="Helical" evidence="8">
    <location>
        <begin position="112"/>
        <end position="131"/>
    </location>
</feature>
<dbReference type="SUPFAM" id="SSF81333">
    <property type="entry name" value="F1F0 ATP synthase subunit C"/>
    <property type="match status" value="2"/>
</dbReference>
<keyword evidence="4 8" id="KW-0812">Transmembrane</keyword>
<reference evidence="10" key="1">
    <citation type="journal article" date="2021" name="New Phytol.">
        <title>Evolutionary innovations through gain and loss of genes in the ectomycorrhizal Boletales.</title>
        <authorList>
            <person name="Wu G."/>
            <person name="Miyauchi S."/>
            <person name="Morin E."/>
            <person name="Kuo A."/>
            <person name="Drula E."/>
            <person name="Varga T."/>
            <person name="Kohler A."/>
            <person name="Feng B."/>
            <person name="Cao Y."/>
            <person name="Lipzen A."/>
            <person name="Daum C."/>
            <person name="Hundley H."/>
            <person name="Pangilinan J."/>
            <person name="Johnson J."/>
            <person name="Barry K."/>
            <person name="LaButti K."/>
            <person name="Ng V."/>
            <person name="Ahrendt S."/>
            <person name="Min B."/>
            <person name="Choi I.G."/>
            <person name="Park H."/>
            <person name="Plett J.M."/>
            <person name="Magnuson J."/>
            <person name="Spatafora J.W."/>
            <person name="Nagy L.G."/>
            <person name="Henrissat B."/>
            <person name="Grigoriev I.V."/>
            <person name="Yang Z.L."/>
            <person name="Xu J."/>
            <person name="Martin F.M."/>
        </authorList>
    </citation>
    <scope>NUCLEOTIDE SEQUENCE</scope>
    <source>
        <strain evidence="10">KKN 215</strain>
    </source>
</reference>
<gene>
    <name evidence="10" type="ORF">BXZ70DRAFT_9495</name>
</gene>
<dbReference type="AlphaFoldDB" id="A0A8K0UZG2"/>
<evidence type="ECO:0000256" key="3">
    <source>
        <dbReference type="ARBA" id="ARBA00022448"/>
    </source>
</evidence>
<feature type="transmembrane region" description="Helical" evidence="8">
    <location>
        <begin position="46"/>
        <end position="68"/>
    </location>
</feature>
<evidence type="ECO:0000256" key="6">
    <source>
        <dbReference type="ARBA" id="ARBA00023065"/>
    </source>
</evidence>
<organism evidence="10 11">
    <name type="scientific">Cristinia sonorae</name>
    <dbReference type="NCBI Taxonomy" id="1940300"/>
    <lineage>
        <taxon>Eukaryota</taxon>
        <taxon>Fungi</taxon>
        <taxon>Dikarya</taxon>
        <taxon>Basidiomycota</taxon>
        <taxon>Agaricomycotina</taxon>
        <taxon>Agaricomycetes</taxon>
        <taxon>Agaricomycetidae</taxon>
        <taxon>Agaricales</taxon>
        <taxon>Pleurotineae</taxon>
        <taxon>Stephanosporaceae</taxon>
        <taxon>Cristinia</taxon>
    </lineage>
</organism>
<evidence type="ECO:0000256" key="5">
    <source>
        <dbReference type="ARBA" id="ARBA00022989"/>
    </source>
</evidence>
<dbReference type="OrthoDB" id="10264021at2759"/>
<keyword evidence="7 8" id="KW-0472">Membrane</keyword>
<dbReference type="InterPro" id="IPR035921">
    <property type="entry name" value="F/V-ATP_Csub_sf"/>
</dbReference>
<feature type="domain" description="V-ATPase proteolipid subunit C-like" evidence="9">
    <location>
        <begin position="51"/>
        <end position="104"/>
    </location>
</feature>
<dbReference type="Proteomes" id="UP000813824">
    <property type="component" value="Unassembled WGS sequence"/>
</dbReference>
<accession>A0A8K0UZG2</accession>
<feature type="transmembrane region" description="Helical" evidence="8">
    <location>
        <begin position="7"/>
        <end position="26"/>
    </location>
</feature>
<dbReference type="InterPro" id="IPR002379">
    <property type="entry name" value="ATPase_proteolipid_c-like_dom"/>
</dbReference>
<evidence type="ECO:0000256" key="8">
    <source>
        <dbReference type="SAM" id="Phobius"/>
    </source>
</evidence>
<comment type="subcellular location">
    <subcellularLocation>
        <location evidence="1">Membrane</location>
        <topology evidence="1">Multi-pass membrane protein</topology>
    </subcellularLocation>
</comment>
<name>A0A8K0UZG2_9AGAR</name>
<dbReference type="GO" id="GO:0015078">
    <property type="term" value="F:proton transmembrane transporter activity"/>
    <property type="evidence" value="ECO:0007669"/>
    <property type="project" value="InterPro"/>
</dbReference>
<evidence type="ECO:0000256" key="4">
    <source>
        <dbReference type="ARBA" id="ARBA00022692"/>
    </source>
</evidence>
<dbReference type="PANTHER" id="PTHR10263">
    <property type="entry name" value="V-TYPE PROTON ATPASE PROTEOLIPID SUBUNIT"/>
    <property type="match status" value="1"/>
</dbReference>
<evidence type="ECO:0000259" key="9">
    <source>
        <dbReference type="Pfam" id="PF00137"/>
    </source>
</evidence>
<dbReference type="GO" id="GO:0033177">
    <property type="term" value="C:proton-transporting two-sector ATPase complex, proton-transporting domain"/>
    <property type="evidence" value="ECO:0007669"/>
    <property type="project" value="InterPro"/>
</dbReference>
<keyword evidence="6" id="KW-0406">Ion transport</keyword>
<proteinExistence type="inferred from homology"/>